<protein>
    <submittedName>
        <fullName evidence="1">p-loop containing nucleoside triphosphate hydrolase</fullName>
    </submittedName>
</protein>
<organism evidence="1 2">
    <name type="scientific">Plasmopara halstedii</name>
    <name type="common">Downy mildew of sunflower</name>
    <dbReference type="NCBI Taxonomy" id="4781"/>
    <lineage>
        <taxon>Eukaryota</taxon>
        <taxon>Sar</taxon>
        <taxon>Stramenopiles</taxon>
        <taxon>Oomycota</taxon>
        <taxon>Peronosporomycetes</taxon>
        <taxon>Peronosporales</taxon>
        <taxon>Peronosporaceae</taxon>
        <taxon>Plasmopara</taxon>
    </lineage>
</organism>
<name>A0A0P1A6Z2_PLAHL</name>
<accession>A0A0P1A6Z2</accession>
<dbReference type="EMBL" id="CCYD01000109">
    <property type="protein sequence ID" value="CEG35958.1"/>
    <property type="molecule type" value="Genomic_DNA"/>
</dbReference>
<dbReference type="GeneID" id="36395336"/>
<dbReference type="Gene3D" id="3.40.50.300">
    <property type="entry name" value="P-loop containing nucleotide triphosphate hydrolases"/>
    <property type="match status" value="1"/>
</dbReference>
<dbReference type="OrthoDB" id="160490at2759"/>
<dbReference type="AlphaFoldDB" id="A0A0P1A6Z2"/>
<reference evidence="2" key="1">
    <citation type="submission" date="2014-09" db="EMBL/GenBank/DDBJ databases">
        <authorList>
            <person name="Sharma Rahul"/>
            <person name="Thines Marco"/>
        </authorList>
    </citation>
    <scope>NUCLEOTIDE SEQUENCE [LARGE SCALE GENOMIC DNA]</scope>
</reference>
<dbReference type="CDD" id="cd00882">
    <property type="entry name" value="Ras_like_GTPase"/>
    <property type="match status" value="1"/>
</dbReference>
<keyword evidence="2" id="KW-1185">Reference proteome</keyword>
<dbReference type="OMA" id="RPVVTMM"/>
<evidence type="ECO:0000313" key="2">
    <source>
        <dbReference type="Proteomes" id="UP000054928"/>
    </source>
</evidence>
<sequence length="544" mass="60375">MRSNKISIVGARGVGKTSFVHALGATESVKNAPQPQYCWQRPGQTGNGKTILHILRTPKEVLDSDDGVVVLLFNLMRRDSLTEIISQWAPLVDVIGRRLFLVGTHADCTSQREISWSAVREVSGEFDGYEEVCCCSGDDSMLRVQHTLDQWTESGLATVTNDIPLSRASICGGFPRPVVTMMVPSTTRCLPAPPARQRHSCTQAEMWLYDPNEEVSTTPKVTGAGGDVKLRTISKAIYDIRGAVAEKSKALTKYRDRQVSHWLKRSRYFGPTESSRHKRWQEEQKKHQLAQSQLRYQHGGSSTIRQSGALNSLQEQRLRSVSHPDKAEVFGVGPAGRDCLSSSLNVKQNDSLVTPFEHKTSMEPTESTKQWQRQLQASSEQEQIKRFVSKRSLRKQKRAISGDFFERSTMSATAYLDCYDEMDMPPQLQPISPLSGRLTSLPILSPASTMASSLSSEDASILSCQGVDIAALKSLHNASKSDMVLKLHAPDKPQTESIAPRSLSLRNDLFISRANLVTSSSSETFNCNDIDDMLECLDRVTLSI</sequence>
<evidence type="ECO:0000313" key="1">
    <source>
        <dbReference type="EMBL" id="CEG35958.1"/>
    </source>
</evidence>
<dbReference type="RefSeq" id="XP_024572327.1">
    <property type="nucleotide sequence ID" value="XM_024729958.1"/>
</dbReference>
<keyword evidence="1" id="KW-0378">Hydrolase</keyword>
<dbReference type="GO" id="GO:0016787">
    <property type="term" value="F:hydrolase activity"/>
    <property type="evidence" value="ECO:0007669"/>
    <property type="project" value="UniProtKB-KW"/>
</dbReference>
<dbReference type="Proteomes" id="UP000054928">
    <property type="component" value="Unassembled WGS sequence"/>
</dbReference>
<proteinExistence type="predicted"/>
<dbReference type="InterPro" id="IPR027417">
    <property type="entry name" value="P-loop_NTPase"/>
</dbReference>
<dbReference type="SUPFAM" id="SSF52540">
    <property type="entry name" value="P-loop containing nucleoside triphosphate hydrolases"/>
    <property type="match status" value="1"/>
</dbReference>